<reference evidence="1 2" key="1">
    <citation type="submission" date="2012-08" db="EMBL/GenBank/DDBJ databases">
        <title>Oryza genome evolution.</title>
        <authorList>
            <person name="Wing R.A."/>
        </authorList>
    </citation>
    <scope>NUCLEOTIDE SEQUENCE</scope>
</reference>
<dbReference type="Gramene" id="LPERR02G31740.1">
    <property type="protein sequence ID" value="LPERR02G31740.1"/>
    <property type="gene ID" value="LPERR02G31740"/>
</dbReference>
<dbReference type="PANTHER" id="PTHR33085">
    <property type="entry name" value="OS12G0113100 PROTEIN-RELATED"/>
    <property type="match status" value="1"/>
</dbReference>
<name>A0A0D9VN14_9ORYZ</name>
<dbReference type="Proteomes" id="UP000032180">
    <property type="component" value="Chromosome 2"/>
</dbReference>
<dbReference type="AlphaFoldDB" id="A0A0D9VN14"/>
<dbReference type="eggNOG" id="ENOG502R3FM">
    <property type="taxonomic scope" value="Eukaryota"/>
</dbReference>
<proteinExistence type="predicted"/>
<dbReference type="HOGENOM" id="CLU_403014_0_0_1"/>
<protein>
    <submittedName>
        <fullName evidence="1">Uncharacterized protein</fullName>
    </submittedName>
</protein>
<dbReference type="EnsemblPlants" id="LPERR02G31740.1">
    <property type="protein sequence ID" value="LPERR02G31740.1"/>
    <property type="gene ID" value="LPERR02G31740"/>
</dbReference>
<reference evidence="1" key="3">
    <citation type="submission" date="2015-04" db="UniProtKB">
        <authorList>
            <consortium name="EnsemblPlants"/>
        </authorList>
    </citation>
    <scope>IDENTIFICATION</scope>
</reference>
<keyword evidence="2" id="KW-1185">Reference proteome</keyword>
<accession>A0A0D9VN14</accession>
<dbReference type="PANTHER" id="PTHR33085:SF2">
    <property type="entry name" value="OS03G0817600 PROTEIN"/>
    <property type="match status" value="1"/>
</dbReference>
<evidence type="ECO:0000313" key="2">
    <source>
        <dbReference type="Proteomes" id="UP000032180"/>
    </source>
</evidence>
<organism evidence="1 2">
    <name type="scientific">Leersia perrieri</name>
    <dbReference type="NCBI Taxonomy" id="77586"/>
    <lineage>
        <taxon>Eukaryota</taxon>
        <taxon>Viridiplantae</taxon>
        <taxon>Streptophyta</taxon>
        <taxon>Embryophyta</taxon>
        <taxon>Tracheophyta</taxon>
        <taxon>Spermatophyta</taxon>
        <taxon>Magnoliopsida</taxon>
        <taxon>Liliopsida</taxon>
        <taxon>Poales</taxon>
        <taxon>Poaceae</taxon>
        <taxon>BOP clade</taxon>
        <taxon>Oryzoideae</taxon>
        <taxon>Oryzeae</taxon>
        <taxon>Oryzinae</taxon>
        <taxon>Leersia</taxon>
    </lineage>
</organism>
<evidence type="ECO:0000313" key="1">
    <source>
        <dbReference type="EnsemblPlants" id="LPERR02G31740.1"/>
    </source>
</evidence>
<dbReference type="Pfam" id="PF07893">
    <property type="entry name" value="DUF1668"/>
    <property type="match status" value="2"/>
</dbReference>
<dbReference type="InterPro" id="IPR012871">
    <property type="entry name" value="DUF1668_ORYSA"/>
</dbReference>
<reference evidence="2" key="2">
    <citation type="submission" date="2013-12" db="EMBL/GenBank/DDBJ databases">
        <authorList>
            <person name="Yu Y."/>
            <person name="Lee S."/>
            <person name="de Baynast K."/>
            <person name="Wissotski M."/>
            <person name="Liu L."/>
            <person name="Talag J."/>
            <person name="Goicoechea J."/>
            <person name="Angelova A."/>
            <person name="Jetty R."/>
            <person name="Kudrna D."/>
            <person name="Golser W."/>
            <person name="Rivera L."/>
            <person name="Zhang J."/>
            <person name="Wing R."/>
        </authorList>
    </citation>
    <scope>NUCLEOTIDE SEQUENCE</scope>
</reference>
<sequence>MATASGDERRMGGRRRKRLLFAMETKSTDGWKYLVLSIDVKHMFHESDDCGSEPRLVADFGPQKLDRLDFTVVGSNVVAVSSCKRTLLYDVDAENSSVSAGPELGYDLAGGAVLIPLGNRVYAIGRGPSWMISPSFQALTPGRWRTLPPPPQELCRVVYESLGGWMGGGTHVWLSAPGKGTFAFDTQANAGLGAPYPGTVPDLDRLCFGICSTRRHRNFLCAFDLPTANNSRPPVIRYVWPATYPHEYYDGCYSPLLLRPSLAYLGRGRFCITWTMGTEFDRNSFARRFALLLIAVQLSPHRPHCHSSGKLRLVKRRLRCYNMDANGREAYVLNPDLLFFIPLEAGVLYASANTPAGHPQALIPSDGKRRRWSWRSLPKPPRELWGRAFRGWQGVGTHIWMSTPDRGTYSFDTTAHSWRKEGEWELPFMGRALFLHHLCFGICPHLLCLCAFDLPKSGTHEPVTPRYVWPASFPHDAGCLLITPGNLSYLGDGNFCIAWTMAIEFEYNGALRSPSSSPGTRISSALSIARCDATTCHPMDEMPTCFSLPYLPPPTLPERTTSPVPSPGALIIYGGDGSLDVFVKSQEADMSKPGKWLTARDAAGKDCCYRMSRRRRKAFLLQPSLCRYGPRKYEIVRFRPVSVSYYSASIHVQCISYYSFAFKVVIVLERSAYFMTGLVINNM</sequence>